<dbReference type="Pfam" id="PF06995">
    <property type="entry name" value="Phage_P2_GpU"/>
    <property type="match status" value="1"/>
</dbReference>
<dbReference type="InterPro" id="IPR009734">
    <property type="entry name" value="Myoviridae_GpU"/>
</dbReference>
<evidence type="ECO:0000313" key="2">
    <source>
        <dbReference type="Proteomes" id="UP001156870"/>
    </source>
</evidence>
<name>A0AA37T5L0_9GAMM</name>
<evidence type="ECO:0000313" key="1">
    <source>
        <dbReference type="EMBL" id="GLS27375.1"/>
    </source>
</evidence>
<dbReference type="Proteomes" id="UP001156870">
    <property type="component" value="Unassembled WGS sequence"/>
</dbReference>
<gene>
    <name evidence="1" type="primary">gpU</name>
    <name evidence="1" type="ORF">GCM10007877_30940</name>
</gene>
<dbReference type="RefSeq" id="WP_232595371.1">
    <property type="nucleotide sequence ID" value="NZ_BSPD01000075.1"/>
</dbReference>
<keyword evidence="2" id="KW-1185">Reference proteome</keyword>
<accession>A0AA37T5L0</accession>
<organism evidence="1 2">
    <name type="scientific">Marinibactrum halimedae</name>
    <dbReference type="NCBI Taxonomy" id="1444977"/>
    <lineage>
        <taxon>Bacteria</taxon>
        <taxon>Pseudomonadati</taxon>
        <taxon>Pseudomonadota</taxon>
        <taxon>Gammaproteobacteria</taxon>
        <taxon>Cellvibrionales</taxon>
        <taxon>Cellvibrionaceae</taxon>
        <taxon>Marinibactrum</taxon>
    </lineage>
</organism>
<dbReference type="InterPro" id="IPR016912">
    <property type="entry name" value="Phage_P2_GpU"/>
</dbReference>
<comment type="caution">
    <text evidence="1">The sequence shown here is derived from an EMBL/GenBank/DDBJ whole genome shotgun (WGS) entry which is preliminary data.</text>
</comment>
<protein>
    <submittedName>
        <fullName evidence="1">Tail assembly protein</fullName>
    </submittedName>
</protein>
<dbReference type="PIRSF" id="PIRSF029208">
    <property type="entry name" value="Phage_tail_GPU"/>
    <property type="match status" value="1"/>
</dbReference>
<proteinExistence type="predicted"/>
<sequence>MMMLLGSILFSVETSAFDQLQRSTQYQWASQNRLGHPVLKHTGIGGPAHQFIGPGDDTITLNGVMYPQYKGGPLQMSLMRLTASLGKALPLIDGNGFPHGRWIIESIQETRSVLFSNGAPRKIEFSLSLKKYHEDLMLF</sequence>
<dbReference type="AlphaFoldDB" id="A0AA37T5L0"/>
<dbReference type="EMBL" id="BSPD01000075">
    <property type="protein sequence ID" value="GLS27375.1"/>
    <property type="molecule type" value="Genomic_DNA"/>
</dbReference>
<reference evidence="1 2" key="1">
    <citation type="journal article" date="2014" name="Int. J. Syst. Evol. Microbiol.">
        <title>Complete genome sequence of Corynebacterium casei LMG S-19264T (=DSM 44701T), isolated from a smear-ripened cheese.</title>
        <authorList>
            <consortium name="US DOE Joint Genome Institute (JGI-PGF)"/>
            <person name="Walter F."/>
            <person name="Albersmeier A."/>
            <person name="Kalinowski J."/>
            <person name="Ruckert C."/>
        </authorList>
    </citation>
    <scope>NUCLEOTIDE SEQUENCE [LARGE SCALE GENOMIC DNA]</scope>
    <source>
        <strain evidence="1 2">NBRC 110095</strain>
    </source>
</reference>